<dbReference type="SUPFAM" id="SSF103473">
    <property type="entry name" value="MFS general substrate transporter"/>
    <property type="match status" value="1"/>
</dbReference>
<keyword evidence="3 6" id="KW-0812">Transmembrane</keyword>
<dbReference type="RefSeq" id="WP_092706748.1">
    <property type="nucleotide sequence ID" value="NZ_FMAG01000001.1"/>
</dbReference>
<feature type="transmembrane region" description="Helical" evidence="6">
    <location>
        <begin position="146"/>
        <end position="167"/>
    </location>
</feature>
<gene>
    <name evidence="8" type="ORF">GA0061103_1518</name>
</gene>
<keyword evidence="2" id="KW-0813">Transport</keyword>
<evidence type="ECO:0000256" key="3">
    <source>
        <dbReference type="ARBA" id="ARBA00022692"/>
    </source>
</evidence>
<dbReference type="STRING" id="410764.GA0061103_1518"/>
<dbReference type="InterPro" id="IPR011701">
    <property type="entry name" value="MFS"/>
</dbReference>
<dbReference type="EMBL" id="FMAG01000001">
    <property type="protein sequence ID" value="SCB10514.1"/>
    <property type="molecule type" value="Genomic_DNA"/>
</dbReference>
<evidence type="ECO:0000313" key="9">
    <source>
        <dbReference type="Proteomes" id="UP000199101"/>
    </source>
</evidence>
<protein>
    <submittedName>
        <fullName evidence="8">MFS transporter, ACS family, tartrate transporter</fullName>
    </submittedName>
</protein>
<feature type="transmembrane region" description="Helical" evidence="6">
    <location>
        <begin position="315"/>
        <end position="332"/>
    </location>
</feature>
<dbReference type="PANTHER" id="PTHR43791:SF100">
    <property type="entry name" value="SUGAR TRANSPORTER"/>
    <property type="match status" value="1"/>
</dbReference>
<dbReference type="PANTHER" id="PTHR43791">
    <property type="entry name" value="PERMEASE-RELATED"/>
    <property type="match status" value="1"/>
</dbReference>
<feature type="transmembrane region" description="Helical" evidence="6">
    <location>
        <begin position="179"/>
        <end position="200"/>
    </location>
</feature>
<feature type="transmembrane region" description="Helical" evidence="6">
    <location>
        <begin position="280"/>
        <end position="303"/>
    </location>
</feature>
<sequence>MTDTATSALEKTTMRKVFWRIVPYTFLLYVISYLDRANLGYAALQMNKDLALSAEAFGFAGGIFFIGYFLFEVPSNVALQKYGSRIWISRILLTWGAVAVLTGFAQNAMQLYILRFLLGVAEAGFFPGIIIYLTYWFRSKEQATTVAFFTAAIPVSYLMGAPLSTWIMDNVSGFGLPGWRWMLILEGVPAVAAGIVNYFYMTDRPEKARWLTAEERDWLTKELAADHASRKNVKHLGLWQAISNPKVLFLSAIYFIYQVGNLGIGLWMPQIIQSFGADLSHFQIGLVAMVPYAVATIAMVLWSRSSDRTGERQKHTAVPLLIAGIALAATGLTRDPYIAVTLISVALAGIYAFKSPFWSLPGLFLSRSTAAVSIAAINSIGNLGGFVGPYAMGAAKTWTGSALGGLMFLAALLLLSFLMTWFMRVSNVEAAGEGDPSGQFHIGRARQPKA</sequence>
<dbReference type="InterPro" id="IPR020846">
    <property type="entry name" value="MFS_dom"/>
</dbReference>
<accession>A0A1C3U4Z5</accession>
<feature type="transmembrane region" description="Helical" evidence="6">
    <location>
        <begin position="54"/>
        <end position="74"/>
    </location>
</feature>
<feature type="transmembrane region" description="Helical" evidence="6">
    <location>
        <begin position="338"/>
        <end position="358"/>
    </location>
</feature>
<feature type="transmembrane region" description="Helical" evidence="6">
    <location>
        <begin position="112"/>
        <end position="134"/>
    </location>
</feature>
<keyword evidence="5 6" id="KW-0472">Membrane</keyword>
<organism evidence="8 9">
    <name type="scientific">Rhizobium multihospitium</name>
    <dbReference type="NCBI Taxonomy" id="410764"/>
    <lineage>
        <taxon>Bacteria</taxon>
        <taxon>Pseudomonadati</taxon>
        <taxon>Pseudomonadota</taxon>
        <taxon>Alphaproteobacteria</taxon>
        <taxon>Hyphomicrobiales</taxon>
        <taxon>Rhizobiaceae</taxon>
        <taxon>Rhizobium/Agrobacterium group</taxon>
        <taxon>Rhizobium</taxon>
    </lineage>
</organism>
<dbReference type="CDD" id="cd17319">
    <property type="entry name" value="MFS_ExuT_GudP_like"/>
    <property type="match status" value="1"/>
</dbReference>
<evidence type="ECO:0000313" key="8">
    <source>
        <dbReference type="EMBL" id="SCB10514.1"/>
    </source>
</evidence>
<dbReference type="AlphaFoldDB" id="A0A1C3U4Z5"/>
<evidence type="ECO:0000256" key="6">
    <source>
        <dbReference type="SAM" id="Phobius"/>
    </source>
</evidence>
<dbReference type="Pfam" id="PF07690">
    <property type="entry name" value="MFS_1"/>
    <property type="match status" value="1"/>
</dbReference>
<feature type="transmembrane region" description="Helical" evidence="6">
    <location>
        <begin position="247"/>
        <end position="268"/>
    </location>
</feature>
<evidence type="ECO:0000256" key="2">
    <source>
        <dbReference type="ARBA" id="ARBA00022448"/>
    </source>
</evidence>
<dbReference type="GO" id="GO:0022857">
    <property type="term" value="F:transmembrane transporter activity"/>
    <property type="evidence" value="ECO:0007669"/>
    <property type="project" value="InterPro"/>
</dbReference>
<keyword evidence="9" id="KW-1185">Reference proteome</keyword>
<reference evidence="9" key="1">
    <citation type="submission" date="2016-08" db="EMBL/GenBank/DDBJ databases">
        <authorList>
            <person name="Varghese N."/>
            <person name="Submissions Spin"/>
        </authorList>
    </citation>
    <scope>NUCLEOTIDE SEQUENCE [LARGE SCALE GENOMIC DNA]</scope>
    <source>
        <strain evidence="9">HAMBI 2975</strain>
    </source>
</reference>
<feature type="transmembrane region" description="Helical" evidence="6">
    <location>
        <begin position="398"/>
        <end position="418"/>
    </location>
</feature>
<feature type="transmembrane region" description="Helical" evidence="6">
    <location>
        <begin position="370"/>
        <end position="392"/>
    </location>
</feature>
<feature type="transmembrane region" description="Helical" evidence="6">
    <location>
        <begin position="17"/>
        <end position="34"/>
    </location>
</feature>
<dbReference type="OrthoDB" id="9773957at2"/>
<evidence type="ECO:0000256" key="4">
    <source>
        <dbReference type="ARBA" id="ARBA00022989"/>
    </source>
</evidence>
<keyword evidence="4 6" id="KW-1133">Transmembrane helix</keyword>
<proteinExistence type="predicted"/>
<dbReference type="Proteomes" id="UP000199101">
    <property type="component" value="Unassembled WGS sequence"/>
</dbReference>
<comment type="subcellular location">
    <subcellularLocation>
        <location evidence="1">Membrane</location>
        <topology evidence="1">Multi-pass membrane protein</topology>
    </subcellularLocation>
</comment>
<dbReference type="InterPro" id="IPR036259">
    <property type="entry name" value="MFS_trans_sf"/>
</dbReference>
<dbReference type="PROSITE" id="PS50850">
    <property type="entry name" value="MFS"/>
    <property type="match status" value="1"/>
</dbReference>
<feature type="transmembrane region" description="Helical" evidence="6">
    <location>
        <begin position="86"/>
        <end position="106"/>
    </location>
</feature>
<dbReference type="Gene3D" id="1.20.1250.20">
    <property type="entry name" value="MFS general substrate transporter like domains"/>
    <property type="match status" value="2"/>
</dbReference>
<evidence type="ECO:0000256" key="5">
    <source>
        <dbReference type="ARBA" id="ARBA00023136"/>
    </source>
</evidence>
<evidence type="ECO:0000259" key="7">
    <source>
        <dbReference type="PROSITE" id="PS50850"/>
    </source>
</evidence>
<feature type="domain" description="Major facilitator superfamily (MFS) profile" evidence="7">
    <location>
        <begin position="21"/>
        <end position="428"/>
    </location>
</feature>
<evidence type="ECO:0000256" key="1">
    <source>
        <dbReference type="ARBA" id="ARBA00004141"/>
    </source>
</evidence>
<dbReference type="GO" id="GO:0005886">
    <property type="term" value="C:plasma membrane"/>
    <property type="evidence" value="ECO:0007669"/>
    <property type="project" value="TreeGrafter"/>
</dbReference>
<dbReference type="FunFam" id="1.20.1250.20:FF:000018">
    <property type="entry name" value="MFS transporter permease"/>
    <property type="match status" value="1"/>
</dbReference>
<name>A0A1C3U4Z5_9HYPH</name>